<feature type="domain" description="Ubiquitin-like" evidence="8">
    <location>
        <begin position="4"/>
        <end position="72"/>
    </location>
</feature>
<evidence type="ECO:0000256" key="3">
    <source>
        <dbReference type="ARBA" id="ARBA00022786"/>
    </source>
</evidence>
<dbReference type="EC" id="3.4.19.12" evidence="6"/>
<comment type="similarity">
    <text evidence="6">Belongs to the peptidase C19 family.</text>
</comment>
<dbReference type="InterPro" id="IPR018200">
    <property type="entry name" value="USP_CS"/>
</dbReference>
<evidence type="ECO:0000256" key="6">
    <source>
        <dbReference type="RuleBase" id="RU366025"/>
    </source>
</evidence>
<dbReference type="PROSITE" id="PS50053">
    <property type="entry name" value="UBIQUITIN_2"/>
    <property type="match status" value="1"/>
</dbReference>
<accession>S7Q8N0</accession>
<dbReference type="Gene3D" id="3.10.20.90">
    <property type="entry name" value="Phosphatidylinositol 3-kinase Catalytic Subunit, Chain A, domain 1"/>
    <property type="match status" value="1"/>
</dbReference>
<dbReference type="PROSITE" id="PS00972">
    <property type="entry name" value="USP_1"/>
    <property type="match status" value="1"/>
</dbReference>
<dbReference type="PANTHER" id="PTHR43982:SF1">
    <property type="entry name" value="UBIQUITIN CARBOXYL-TERMINAL HYDROLASE 14"/>
    <property type="match status" value="1"/>
</dbReference>
<proteinExistence type="inferred from homology"/>
<protein>
    <recommendedName>
        <fullName evidence="6">Ubiquitin carboxyl-terminal hydrolase</fullName>
        <ecNumber evidence="6">3.4.19.12</ecNumber>
    </recommendedName>
</protein>
<dbReference type="InterPro" id="IPR038765">
    <property type="entry name" value="Papain-like_cys_pep_sf"/>
</dbReference>
<sequence>MPVLQVNIKHAGKTLPLLLDTDQPAAAFKHAVSAATRVPADRLKVMLKGGVLKDDTDWSKVAPKAGQTFMVIGAATELPKPPPAPTVFIEDLPDTELARASAALPAGLRNLGNTCYMNATVQALRAIPELQTALDNAPAAALGPLPRALRDLYRNMRETTEPVTPMAFLSVLRQVAPQFAEMDRTKGGVMRGYAQQDAEECWTAIANALKDVPGPSGAGRFVEQYMQGEIRRELKTAEAPDEPPTVAHERVLKIECNITGSTNFMLQGILSALTQEVEKTSPTLGRQAAYTQTARLARLPAYLTVHMVRFAWRRDISRKAKIMRKVKFPPEFDALDLVTDELRARLAPLNRRLLDVEKARRDRRNVRRRTKAPTASTASSTTPGAGSTNTDAGAGSTTTTSTNTEGAPMEVDAPEKSEAAWVAEERRELEALVSEELRRDEGCSLHGLYELVAIVTHKGAAADAGHYIGWAKRSAFRRGDGGGADEEEDDEWLKFDDDKVSVFPAEKLGTLDGGGEDSAAYVLLYRSRPL</sequence>
<keyword evidence="3 6" id="KW-0833">Ubl conjugation pathway</keyword>
<keyword evidence="11" id="KW-1185">Reference proteome</keyword>
<dbReference type="CDD" id="cd02657">
    <property type="entry name" value="Peptidase_C19A"/>
    <property type="match status" value="1"/>
</dbReference>
<dbReference type="PANTHER" id="PTHR43982">
    <property type="entry name" value="UBIQUITIN CARBOXYL-TERMINAL HYDROLASE"/>
    <property type="match status" value="1"/>
</dbReference>
<dbReference type="GeneID" id="19304037"/>
<keyword evidence="5 6" id="KW-0788">Thiol protease</keyword>
<dbReference type="InterPro" id="IPR001394">
    <property type="entry name" value="Peptidase_C19_UCH"/>
</dbReference>
<dbReference type="SUPFAM" id="SSF54001">
    <property type="entry name" value="Cysteine proteinases"/>
    <property type="match status" value="1"/>
</dbReference>
<dbReference type="SUPFAM" id="SSF54236">
    <property type="entry name" value="Ubiquitin-like"/>
    <property type="match status" value="1"/>
</dbReference>
<feature type="region of interest" description="Disordered" evidence="7">
    <location>
        <begin position="360"/>
        <end position="418"/>
    </location>
</feature>
<dbReference type="OrthoDB" id="333239at2759"/>
<comment type="catalytic activity">
    <reaction evidence="1 6">
        <text>Thiol-dependent hydrolysis of ester, thioester, amide, peptide and isopeptide bonds formed by the C-terminal Gly of ubiquitin (a 76-residue protein attached to proteins as an intracellular targeting signal).</text>
        <dbReference type="EC" id="3.4.19.12"/>
    </reaction>
</comment>
<dbReference type="SMART" id="SM00213">
    <property type="entry name" value="UBQ"/>
    <property type="match status" value="1"/>
</dbReference>
<dbReference type="Proteomes" id="UP000030669">
    <property type="component" value="Unassembled WGS sequence"/>
</dbReference>
<dbReference type="HOGENOM" id="CLU_017549_2_0_1"/>
<evidence type="ECO:0000259" key="9">
    <source>
        <dbReference type="PROSITE" id="PS50235"/>
    </source>
</evidence>
<dbReference type="PROSITE" id="PS50235">
    <property type="entry name" value="USP_3"/>
    <property type="match status" value="1"/>
</dbReference>
<name>S7Q8N0_GLOTA</name>
<dbReference type="GO" id="GO:0004843">
    <property type="term" value="F:cysteine-type deubiquitinase activity"/>
    <property type="evidence" value="ECO:0007669"/>
    <property type="project" value="UniProtKB-UniRule"/>
</dbReference>
<dbReference type="RefSeq" id="XP_007865909.1">
    <property type="nucleotide sequence ID" value="XM_007867718.1"/>
</dbReference>
<gene>
    <name evidence="10" type="ORF">GLOTRDRAFT_138633</name>
</gene>
<dbReference type="eggNOG" id="KOG1872">
    <property type="taxonomic scope" value="Eukaryota"/>
</dbReference>
<dbReference type="Gene3D" id="3.90.70.10">
    <property type="entry name" value="Cysteine proteinases"/>
    <property type="match status" value="1"/>
</dbReference>
<dbReference type="Pfam" id="PF00443">
    <property type="entry name" value="UCH"/>
    <property type="match status" value="1"/>
</dbReference>
<dbReference type="InterPro" id="IPR044635">
    <property type="entry name" value="UBP14-like"/>
</dbReference>
<evidence type="ECO:0000259" key="8">
    <source>
        <dbReference type="PROSITE" id="PS50053"/>
    </source>
</evidence>
<evidence type="ECO:0000256" key="5">
    <source>
        <dbReference type="ARBA" id="ARBA00022807"/>
    </source>
</evidence>
<evidence type="ECO:0000313" key="10">
    <source>
        <dbReference type="EMBL" id="EPQ55887.1"/>
    </source>
</evidence>
<dbReference type="GO" id="GO:0043161">
    <property type="term" value="P:proteasome-mediated ubiquitin-dependent protein catabolic process"/>
    <property type="evidence" value="ECO:0007669"/>
    <property type="project" value="InterPro"/>
</dbReference>
<dbReference type="STRING" id="670483.S7Q8N0"/>
<feature type="domain" description="USP" evidence="9">
    <location>
        <begin position="106"/>
        <end position="528"/>
    </location>
</feature>
<dbReference type="AlphaFoldDB" id="S7Q8N0"/>
<dbReference type="EMBL" id="KB469301">
    <property type="protein sequence ID" value="EPQ55887.1"/>
    <property type="molecule type" value="Genomic_DNA"/>
</dbReference>
<dbReference type="InterPro" id="IPR029071">
    <property type="entry name" value="Ubiquitin-like_domsf"/>
</dbReference>
<dbReference type="PROSITE" id="PS00973">
    <property type="entry name" value="USP_2"/>
    <property type="match status" value="1"/>
</dbReference>
<keyword evidence="4 6" id="KW-0378">Hydrolase</keyword>
<reference evidence="10 11" key="1">
    <citation type="journal article" date="2012" name="Science">
        <title>The Paleozoic origin of enzymatic lignin decomposition reconstructed from 31 fungal genomes.</title>
        <authorList>
            <person name="Floudas D."/>
            <person name="Binder M."/>
            <person name="Riley R."/>
            <person name="Barry K."/>
            <person name="Blanchette R.A."/>
            <person name="Henrissat B."/>
            <person name="Martinez A.T."/>
            <person name="Otillar R."/>
            <person name="Spatafora J.W."/>
            <person name="Yadav J.S."/>
            <person name="Aerts A."/>
            <person name="Benoit I."/>
            <person name="Boyd A."/>
            <person name="Carlson A."/>
            <person name="Copeland A."/>
            <person name="Coutinho P.M."/>
            <person name="de Vries R.P."/>
            <person name="Ferreira P."/>
            <person name="Findley K."/>
            <person name="Foster B."/>
            <person name="Gaskell J."/>
            <person name="Glotzer D."/>
            <person name="Gorecki P."/>
            <person name="Heitman J."/>
            <person name="Hesse C."/>
            <person name="Hori C."/>
            <person name="Igarashi K."/>
            <person name="Jurgens J.A."/>
            <person name="Kallen N."/>
            <person name="Kersten P."/>
            <person name="Kohler A."/>
            <person name="Kuees U."/>
            <person name="Kumar T.K.A."/>
            <person name="Kuo A."/>
            <person name="LaButti K."/>
            <person name="Larrondo L.F."/>
            <person name="Lindquist E."/>
            <person name="Ling A."/>
            <person name="Lombard V."/>
            <person name="Lucas S."/>
            <person name="Lundell T."/>
            <person name="Martin R."/>
            <person name="McLaughlin D.J."/>
            <person name="Morgenstern I."/>
            <person name="Morin E."/>
            <person name="Murat C."/>
            <person name="Nagy L.G."/>
            <person name="Nolan M."/>
            <person name="Ohm R.A."/>
            <person name="Patyshakuliyeva A."/>
            <person name="Rokas A."/>
            <person name="Ruiz-Duenas F.J."/>
            <person name="Sabat G."/>
            <person name="Salamov A."/>
            <person name="Samejima M."/>
            <person name="Schmutz J."/>
            <person name="Slot J.C."/>
            <person name="St John F."/>
            <person name="Stenlid J."/>
            <person name="Sun H."/>
            <person name="Sun S."/>
            <person name="Syed K."/>
            <person name="Tsang A."/>
            <person name="Wiebenga A."/>
            <person name="Young D."/>
            <person name="Pisabarro A."/>
            <person name="Eastwood D.C."/>
            <person name="Martin F."/>
            <person name="Cullen D."/>
            <person name="Grigoriev I.V."/>
            <person name="Hibbett D.S."/>
        </authorList>
    </citation>
    <scope>NUCLEOTIDE SEQUENCE [LARGE SCALE GENOMIC DNA]</scope>
    <source>
        <strain evidence="10 11">ATCC 11539</strain>
    </source>
</reference>
<evidence type="ECO:0000256" key="2">
    <source>
        <dbReference type="ARBA" id="ARBA00022670"/>
    </source>
</evidence>
<evidence type="ECO:0000256" key="4">
    <source>
        <dbReference type="ARBA" id="ARBA00022801"/>
    </source>
</evidence>
<feature type="compositionally biased region" description="Basic residues" evidence="7">
    <location>
        <begin position="361"/>
        <end position="371"/>
    </location>
</feature>
<dbReference type="OMA" id="FKSDAEY"/>
<dbReference type="GO" id="GO:0061136">
    <property type="term" value="P:regulation of proteasomal protein catabolic process"/>
    <property type="evidence" value="ECO:0007669"/>
    <property type="project" value="TreeGrafter"/>
</dbReference>
<dbReference type="CDD" id="cd16104">
    <property type="entry name" value="Ubl_USP14_like"/>
    <property type="match status" value="1"/>
</dbReference>
<organism evidence="10 11">
    <name type="scientific">Gloeophyllum trabeum (strain ATCC 11539 / FP-39264 / Madison 617)</name>
    <name type="common">Brown rot fungus</name>
    <dbReference type="NCBI Taxonomy" id="670483"/>
    <lineage>
        <taxon>Eukaryota</taxon>
        <taxon>Fungi</taxon>
        <taxon>Dikarya</taxon>
        <taxon>Basidiomycota</taxon>
        <taxon>Agaricomycotina</taxon>
        <taxon>Agaricomycetes</taxon>
        <taxon>Gloeophyllales</taxon>
        <taxon>Gloeophyllaceae</taxon>
        <taxon>Gloeophyllum</taxon>
    </lineage>
</organism>
<evidence type="ECO:0000256" key="7">
    <source>
        <dbReference type="SAM" id="MobiDB-lite"/>
    </source>
</evidence>
<keyword evidence="2 6" id="KW-0645">Protease</keyword>
<dbReference type="InterPro" id="IPR028889">
    <property type="entry name" value="USP"/>
</dbReference>
<dbReference type="GO" id="GO:0070628">
    <property type="term" value="F:proteasome binding"/>
    <property type="evidence" value="ECO:0007669"/>
    <property type="project" value="TreeGrafter"/>
</dbReference>
<evidence type="ECO:0000256" key="1">
    <source>
        <dbReference type="ARBA" id="ARBA00000707"/>
    </source>
</evidence>
<dbReference type="InterPro" id="IPR000626">
    <property type="entry name" value="Ubiquitin-like_dom"/>
</dbReference>
<dbReference type="KEGG" id="gtr:GLOTRDRAFT_138633"/>
<feature type="compositionally biased region" description="Low complexity" evidence="7">
    <location>
        <begin position="372"/>
        <end position="404"/>
    </location>
</feature>
<evidence type="ECO:0000313" key="11">
    <source>
        <dbReference type="Proteomes" id="UP000030669"/>
    </source>
</evidence>
<dbReference type="GO" id="GO:0016579">
    <property type="term" value="P:protein deubiquitination"/>
    <property type="evidence" value="ECO:0007669"/>
    <property type="project" value="InterPro"/>
</dbReference>